<dbReference type="AlphaFoldDB" id="A0A084GAI4"/>
<feature type="region of interest" description="Disordered" evidence="1">
    <location>
        <begin position="143"/>
        <end position="163"/>
    </location>
</feature>
<dbReference type="Proteomes" id="UP000028545">
    <property type="component" value="Unassembled WGS sequence"/>
</dbReference>
<feature type="compositionally biased region" description="Acidic residues" evidence="1">
    <location>
        <begin position="245"/>
        <end position="255"/>
    </location>
</feature>
<comment type="caution">
    <text evidence="2">The sequence shown here is derived from an EMBL/GenBank/DDBJ whole genome shotgun (WGS) entry which is preliminary data.</text>
</comment>
<evidence type="ECO:0000256" key="1">
    <source>
        <dbReference type="SAM" id="MobiDB-lite"/>
    </source>
</evidence>
<feature type="region of interest" description="Disordered" evidence="1">
    <location>
        <begin position="356"/>
        <end position="433"/>
    </location>
</feature>
<feature type="compositionally biased region" description="Basic and acidic residues" evidence="1">
    <location>
        <begin position="503"/>
        <end position="516"/>
    </location>
</feature>
<organism evidence="2 3">
    <name type="scientific">Pseudallescheria apiosperma</name>
    <name type="common">Scedosporium apiospermum</name>
    <dbReference type="NCBI Taxonomy" id="563466"/>
    <lineage>
        <taxon>Eukaryota</taxon>
        <taxon>Fungi</taxon>
        <taxon>Dikarya</taxon>
        <taxon>Ascomycota</taxon>
        <taxon>Pezizomycotina</taxon>
        <taxon>Sordariomycetes</taxon>
        <taxon>Hypocreomycetidae</taxon>
        <taxon>Microascales</taxon>
        <taxon>Microascaceae</taxon>
        <taxon>Scedosporium</taxon>
    </lineage>
</organism>
<dbReference type="RefSeq" id="XP_016644145.1">
    <property type="nucleotide sequence ID" value="XM_016786139.1"/>
</dbReference>
<dbReference type="HOGENOM" id="CLU_027370_0_0_1"/>
<feature type="region of interest" description="Disordered" evidence="1">
    <location>
        <begin position="230"/>
        <end position="265"/>
    </location>
</feature>
<protein>
    <submittedName>
        <fullName evidence="2">Uncharacterized protein</fullName>
    </submittedName>
</protein>
<evidence type="ECO:0000313" key="2">
    <source>
        <dbReference type="EMBL" id="KEZ44346.1"/>
    </source>
</evidence>
<proteinExistence type="predicted"/>
<dbReference type="OMA" id="SHAICVQ"/>
<sequence>MWSLSGLEILDSQQLYDDATNQTLKHHAFAILLLIPHSSCTSPPKSSTIVTTHNPAGLRVDSASRVSNTSKKLHSRLMNYIHLTQTLVESFNALADEVQTLTDRKTVLEHKLRFAHEQFQYLADKHAPAAPEISETLAKLQIPPELTHSSTKSASTVPLPRRGVTDASHQIALLIRDGRRVAQQLASIAEPSKTSLSSRETFSRLSNTATSMSTAALEQDFTVEGKKGSLACPFSTAPPQKNADQADDGAGEEGLPDPTPHQSTDPICAAMFEEATSQPAPSAANKCPIRYLDKHSPEEIANYVKTHKHELPRSHTVCVGRYQRSEDQIRKLDAKYGNIVSMIESLSQLHKPMLPVSEEREEDEVDMDASKQRVEDWAQGVSASAAEFSPLPEYTSGNDESETQAREEPGEDQARESHFDRPLKEVRVGESPSRPWGISVPVYEPNGLGLGDAPLSPPPAPVLMPTQLSNGAVPKTPEKRPGKCPFDHTKLGAMGGLGLPPQHARDGASDVSRKPATEGLFATTEKQHQTDNRAPPPLQAQPAFINPPKYSNGIPQMVFTGPVFIGYPMDQALQFMQAFQAQQR</sequence>
<dbReference type="OrthoDB" id="5343576at2759"/>
<dbReference type="GeneID" id="27722397"/>
<accession>A0A084GAI4</accession>
<dbReference type="KEGG" id="sapo:SAPIO_CDS3325"/>
<gene>
    <name evidence="2" type="ORF">SAPIO_CDS3325</name>
</gene>
<feature type="region of interest" description="Disordered" evidence="1">
    <location>
        <begin position="500"/>
        <end position="547"/>
    </location>
</feature>
<reference evidence="2 3" key="1">
    <citation type="journal article" date="2014" name="Genome Announc.">
        <title>Draft genome sequence of the pathogenic fungus Scedosporium apiospermum.</title>
        <authorList>
            <person name="Vandeputte P."/>
            <person name="Ghamrawi S."/>
            <person name="Rechenmann M."/>
            <person name="Iltis A."/>
            <person name="Giraud S."/>
            <person name="Fleury M."/>
            <person name="Thornton C."/>
            <person name="Delhaes L."/>
            <person name="Meyer W."/>
            <person name="Papon N."/>
            <person name="Bouchara J.P."/>
        </authorList>
    </citation>
    <scope>NUCLEOTIDE SEQUENCE [LARGE SCALE GENOMIC DNA]</scope>
    <source>
        <strain evidence="2 3">IHEM 14462</strain>
    </source>
</reference>
<keyword evidence="3" id="KW-1185">Reference proteome</keyword>
<name>A0A084GAI4_PSEDA</name>
<dbReference type="VEuPathDB" id="FungiDB:SAPIO_CDS3325"/>
<feature type="compositionally biased region" description="Polar residues" evidence="1">
    <location>
        <begin position="147"/>
        <end position="156"/>
    </location>
</feature>
<feature type="compositionally biased region" description="Basic and acidic residues" evidence="1">
    <location>
        <begin position="403"/>
        <end position="428"/>
    </location>
</feature>
<dbReference type="EMBL" id="JOWA01000088">
    <property type="protein sequence ID" value="KEZ44346.1"/>
    <property type="molecule type" value="Genomic_DNA"/>
</dbReference>
<evidence type="ECO:0000313" key="3">
    <source>
        <dbReference type="Proteomes" id="UP000028545"/>
    </source>
</evidence>